<name>A0A4R6YDS4_9HYPH</name>
<keyword evidence="1" id="KW-0732">Signal</keyword>
<dbReference type="EMBL" id="SNZF01000016">
    <property type="protein sequence ID" value="TDR34156.1"/>
    <property type="molecule type" value="Genomic_DNA"/>
</dbReference>
<feature type="signal peptide" evidence="1">
    <location>
        <begin position="1"/>
        <end position="24"/>
    </location>
</feature>
<evidence type="ECO:0000313" key="3">
    <source>
        <dbReference type="Proteomes" id="UP000294958"/>
    </source>
</evidence>
<gene>
    <name evidence="2" type="ORF">DES43_11661</name>
</gene>
<organism evidence="2 3">
    <name type="scientific">Aquamicrobium defluvii</name>
    <dbReference type="NCBI Taxonomy" id="69279"/>
    <lineage>
        <taxon>Bacteria</taxon>
        <taxon>Pseudomonadati</taxon>
        <taxon>Pseudomonadota</taxon>
        <taxon>Alphaproteobacteria</taxon>
        <taxon>Hyphomicrobiales</taxon>
        <taxon>Phyllobacteriaceae</taxon>
        <taxon>Aquamicrobium</taxon>
    </lineage>
</organism>
<evidence type="ECO:0000313" key="2">
    <source>
        <dbReference type="EMBL" id="TDR34156.1"/>
    </source>
</evidence>
<keyword evidence="3" id="KW-1185">Reference proteome</keyword>
<evidence type="ECO:0000256" key="1">
    <source>
        <dbReference type="SAM" id="SignalP"/>
    </source>
</evidence>
<comment type="caution">
    <text evidence="2">The sequence shown here is derived from an EMBL/GenBank/DDBJ whole genome shotgun (WGS) entry which is preliminary data.</text>
</comment>
<reference evidence="2 3" key="1">
    <citation type="submission" date="2019-03" db="EMBL/GenBank/DDBJ databases">
        <title>Genomic Encyclopedia of Type Strains, Phase IV (KMG-IV): sequencing the most valuable type-strain genomes for metagenomic binning, comparative biology and taxonomic classification.</title>
        <authorList>
            <person name="Goeker M."/>
        </authorList>
    </citation>
    <scope>NUCLEOTIDE SEQUENCE [LARGE SCALE GENOMIC DNA]</scope>
    <source>
        <strain evidence="2 3">DSM 11603</strain>
    </source>
</reference>
<proteinExistence type="predicted"/>
<dbReference type="RefSeq" id="WP_166647753.1">
    <property type="nucleotide sequence ID" value="NZ_SNZF01000016.1"/>
</dbReference>
<dbReference type="Proteomes" id="UP000294958">
    <property type="component" value="Unassembled WGS sequence"/>
</dbReference>
<accession>A0A4R6YDS4</accession>
<dbReference type="AlphaFoldDB" id="A0A4R6YDS4"/>
<protein>
    <submittedName>
        <fullName evidence="2">Uncharacterized protein</fullName>
    </submittedName>
</protein>
<feature type="chain" id="PRO_5020325432" evidence="1">
    <location>
        <begin position="25"/>
        <end position="63"/>
    </location>
</feature>
<sequence>MNTLSLMRSAAFITLMFASASASAQALSDLKPSAEPLVLQSQGSFFVGGRTVETENFRIEPRI</sequence>